<evidence type="ECO:0000256" key="2">
    <source>
        <dbReference type="ARBA" id="ARBA00004496"/>
    </source>
</evidence>
<feature type="domain" description="Mur ligase C-terminal" evidence="20">
    <location>
        <begin position="313"/>
        <end position="427"/>
    </location>
</feature>
<reference evidence="22 23" key="1">
    <citation type="journal article" date="2021" name="Sci. Rep.">
        <title>The distribution of antibiotic resistance genes in chicken gut microbiota commensals.</title>
        <authorList>
            <person name="Juricova H."/>
            <person name="Matiasovicova J."/>
            <person name="Kubasova T."/>
            <person name="Cejkova D."/>
            <person name="Rychlik I."/>
        </authorList>
    </citation>
    <scope>NUCLEOTIDE SEQUENCE [LARGE SCALE GENOMIC DNA]</scope>
    <source>
        <strain evidence="22 23">An537</strain>
    </source>
</reference>
<evidence type="ECO:0000259" key="20">
    <source>
        <dbReference type="Pfam" id="PF02875"/>
    </source>
</evidence>
<keyword evidence="9 17" id="KW-0547">Nucleotide-binding</keyword>
<gene>
    <name evidence="17" type="primary">murD</name>
    <name evidence="22" type="ORF">H6A01_01555</name>
</gene>
<dbReference type="Pfam" id="PF08245">
    <property type="entry name" value="Mur_ligase_M"/>
    <property type="match status" value="1"/>
</dbReference>
<dbReference type="Proteomes" id="UP000707138">
    <property type="component" value="Unassembled WGS sequence"/>
</dbReference>
<evidence type="ECO:0000256" key="7">
    <source>
        <dbReference type="ARBA" id="ARBA00022490"/>
    </source>
</evidence>
<dbReference type="Gene3D" id="3.90.190.20">
    <property type="entry name" value="Mur ligase, C-terminal domain"/>
    <property type="match status" value="1"/>
</dbReference>
<evidence type="ECO:0000256" key="18">
    <source>
        <dbReference type="RuleBase" id="RU003664"/>
    </source>
</evidence>
<keyword evidence="10 17" id="KW-0067">ATP-binding</keyword>
<dbReference type="HAMAP" id="MF_00639">
    <property type="entry name" value="MurD"/>
    <property type="match status" value="1"/>
</dbReference>
<keyword evidence="19" id="KW-1133">Transmembrane helix</keyword>
<dbReference type="InterPro" id="IPR004101">
    <property type="entry name" value="Mur_ligase_C"/>
</dbReference>
<sequence>MEYKGTHILVLGAGVSGIGVAHIVAGLGAHVVLNDYKQVSFDKKTEHLLEESGVEVITGRQDFSLLDGVERIIVSPGIALTIPILEEAKRRHIEIVGEVELAYEISKAPILAVTGTNGKTTTTTLLAEVVKAAGKPVFVGGNIGLSLSEAAHKATEDGYVVAELSSYQLESSVTFRPKGGIMLNITPDHLQRHKTMEAYQYAKEAIFRRQRADDFMVLNIDDPIVADMAMRVPGKVLSISQQRRVTDGAFFENGVCYAVQNGKPDPVVTVKEIHIPGAHNVENILAVVALSYALGFSKASIASAIDSFDGVEHRIEKVTTYKGVTYYNDSKATNTDSAIKALDAFHQPVILLAGGHDKMTPLEDFMAKVKSNTKAVIFMGEAANRFTQAAITAGVTNIYRADSMEEAVTMGADLATEGDLVLLSPACSSFDWYHCFEERGGDFKQCVHEMAKKGATE</sequence>
<dbReference type="Gene3D" id="3.40.1190.10">
    <property type="entry name" value="Mur-like, catalytic domain"/>
    <property type="match status" value="1"/>
</dbReference>
<dbReference type="EMBL" id="JACJLA010000002">
    <property type="protein sequence ID" value="MBM6912015.1"/>
    <property type="molecule type" value="Genomic_DNA"/>
</dbReference>
<dbReference type="InterPro" id="IPR013221">
    <property type="entry name" value="Mur_ligase_cen"/>
</dbReference>
<keyword evidence="19" id="KW-0812">Transmembrane</keyword>
<dbReference type="NCBIfam" id="TIGR01087">
    <property type="entry name" value="murD"/>
    <property type="match status" value="1"/>
</dbReference>
<dbReference type="SUPFAM" id="SSF51984">
    <property type="entry name" value="MurCD N-terminal domain"/>
    <property type="match status" value="1"/>
</dbReference>
<dbReference type="Pfam" id="PF21799">
    <property type="entry name" value="MurD-like_N"/>
    <property type="match status" value="1"/>
</dbReference>
<evidence type="ECO:0000259" key="21">
    <source>
        <dbReference type="Pfam" id="PF08245"/>
    </source>
</evidence>
<keyword evidence="17 18" id="KW-0131">Cell cycle</keyword>
<feature type="binding site" evidence="17">
    <location>
        <begin position="115"/>
        <end position="121"/>
    </location>
    <ligand>
        <name>ATP</name>
        <dbReference type="ChEBI" id="CHEBI:30616"/>
    </ligand>
</feature>
<evidence type="ECO:0000256" key="1">
    <source>
        <dbReference type="ARBA" id="ARBA00002734"/>
    </source>
</evidence>
<organism evidence="22 23">
    <name type="scientific">Veillonella magna</name>
    <dbReference type="NCBI Taxonomy" id="464322"/>
    <lineage>
        <taxon>Bacteria</taxon>
        <taxon>Bacillati</taxon>
        <taxon>Bacillota</taxon>
        <taxon>Negativicutes</taxon>
        <taxon>Veillonellales</taxon>
        <taxon>Veillonellaceae</taxon>
        <taxon>Veillonella</taxon>
    </lineage>
</organism>
<name>A0ABS2GE81_9FIRM</name>
<evidence type="ECO:0000256" key="16">
    <source>
        <dbReference type="ARBA" id="ARBA00047632"/>
    </source>
</evidence>
<comment type="catalytic activity">
    <reaction evidence="16 17 18">
        <text>UDP-N-acetyl-alpha-D-muramoyl-L-alanine + D-glutamate + ATP = UDP-N-acetyl-alpha-D-muramoyl-L-alanyl-D-glutamate + ADP + phosphate + H(+)</text>
        <dbReference type="Rhea" id="RHEA:16429"/>
        <dbReference type="ChEBI" id="CHEBI:15378"/>
        <dbReference type="ChEBI" id="CHEBI:29986"/>
        <dbReference type="ChEBI" id="CHEBI:30616"/>
        <dbReference type="ChEBI" id="CHEBI:43474"/>
        <dbReference type="ChEBI" id="CHEBI:83898"/>
        <dbReference type="ChEBI" id="CHEBI:83900"/>
        <dbReference type="ChEBI" id="CHEBI:456216"/>
        <dbReference type="EC" id="6.3.2.9"/>
    </reaction>
</comment>
<keyword evidence="8 17" id="KW-0436">Ligase</keyword>
<dbReference type="RefSeq" id="WP_205087311.1">
    <property type="nucleotide sequence ID" value="NZ_JACJLA010000002.1"/>
</dbReference>
<evidence type="ECO:0000256" key="13">
    <source>
        <dbReference type="ARBA" id="ARBA00023316"/>
    </source>
</evidence>
<dbReference type="InterPro" id="IPR005762">
    <property type="entry name" value="MurD"/>
</dbReference>
<keyword evidence="12 17" id="KW-0573">Peptidoglycan synthesis</keyword>
<evidence type="ECO:0000256" key="17">
    <source>
        <dbReference type="HAMAP-Rule" id="MF_00639"/>
    </source>
</evidence>
<evidence type="ECO:0000256" key="11">
    <source>
        <dbReference type="ARBA" id="ARBA00022960"/>
    </source>
</evidence>
<evidence type="ECO:0000256" key="14">
    <source>
        <dbReference type="ARBA" id="ARBA00030398"/>
    </source>
</evidence>
<dbReference type="GO" id="GO:0008764">
    <property type="term" value="F:UDP-N-acetylmuramoylalanine-D-glutamate ligase activity"/>
    <property type="evidence" value="ECO:0007669"/>
    <property type="project" value="UniProtKB-EC"/>
</dbReference>
<dbReference type="InterPro" id="IPR036565">
    <property type="entry name" value="Mur-like_cat_sf"/>
</dbReference>
<evidence type="ECO:0000256" key="15">
    <source>
        <dbReference type="ARBA" id="ARBA00032324"/>
    </source>
</evidence>
<evidence type="ECO:0000313" key="23">
    <source>
        <dbReference type="Proteomes" id="UP000707138"/>
    </source>
</evidence>
<keyword evidence="23" id="KW-1185">Reference proteome</keyword>
<feature type="transmembrane region" description="Helical" evidence="19">
    <location>
        <begin position="7"/>
        <end position="33"/>
    </location>
</feature>
<keyword evidence="19" id="KW-0472">Membrane</keyword>
<comment type="caution">
    <text evidence="22">The sequence shown here is derived from an EMBL/GenBank/DDBJ whole genome shotgun (WGS) entry which is preliminary data.</text>
</comment>
<dbReference type="Gene3D" id="3.40.50.720">
    <property type="entry name" value="NAD(P)-binding Rossmann-like Domain"/>
    <property type="match status" value="1"/>
</dbReference>
<dbReference type="PANTHER" id="PTHR43692">
    <property type="entry name" value="UDP-N-ACETYLMURAMOYLALANINE--D-GLUTAMATE LIGASE"/>
    <property type="match status" value="1"/>
</dbReference>
<evidence type="ECO:0000256" key="3">
    <source>
        <dbReference type="ARBA" id="ARBA00004752"/>
    </source>
</evidence>
<keyword evidence="13 17" id="KW-0961">Cell wall biogenesis/degradation</keyword>
<dbReference type="PANTHER" id="PTHR43692:SF1">
    <property type="entry name" value="UDP-N-ACETYLMURAMOYLALANINE--D-GLUTAMATE LIGASE"/>
    <property type="match status" value="1"/>
</dbReference>
<comment type="similarity">
    <text evidence="4 17">Belongs to the MurCDEF family.</text>
</comment>
<feature type="domain" description="Mur ligase central" evidence="21">
    <location>
        <begin position="113"/>
        <end position="290"/>
    </location>
</feature>
<dbReference type="SUPFAM" id="SSF53244">
    <property type="entry name" value="MurD-like peptide ligases, peptide-binding domain"/>
    <property type="match status" value="1"/>
</dbReference>
<evidence type="ECO:0000256" key="6">
    <source>
        <dbReference type="ARBA" id="ARBA00015655"/>
    </source>
</evidence>
<evidence type="ECO:0000256" key="19">
    <source>
        <dbReference type="SAM" id="Phobius"/>
    </source>
</evidence>
<dbReference type="InterPro" id="IPR036615">
    <property type="entry name" value="Mur_ligase_C_dom_sf"/>
</dbReference>
<keyword evidence="7 17" id="KW-0963">Cytoplasm</keyword>
<evidence type="ECO:0000256" key="12">
    <source>
        <dbReference type="ARBA" id="ARBA00022984"/>
    </source>
</evidence>
<evidence type="ECO:0000256" key="5">
    <source>
        <dbReference type="ARBA" id="ARBA00012212"/>
    </source>
</evidence>
<evidence type="ECO:0000313" key="22">
    <source>
        <dbReference type="EMBL" id="MBM6912015.1"/>
    </source>
</evidence>
<comment type="subcellular location">
    <subcellularLocation>
        <location evidence="2 17 18">Cytoplasm</location>
    </subcellularLocation>
</comment>
<comment type="function">
    <text evidence="1 17 18">Cell wall formation. Catalyzes the addition of glutamate to the nucleotide precursor UDP-N-acetylmuramoyl-L-alanine (UMA).</text>
</comment>
<dbReference type="EC" id="6.3.2.9" evidence="5 17"/>
<comment type="pathway">
    <text evidence="3 17 18">Cell wall biogenesis; peptidoglycan biosynthesis.</text>
</comment>
<proteinExistence type="inferred from homology"/>
<evidence type="ECO:0000256" key="9">
    <source>
        <dbReference type="ARBA" id="ARBA00022741"/>
    </source>
</evidence>
<evidence type="ECO:0000256" key="8">
    <source>
        <dbReference type="ARBA" id="ARBA00022598"/>
    </source>
</evidence>
<keyword evidence="17 18" id="KW-0132">Cell division</keyword>
<dbReference type="Pfam" id="PF02875">
    <property type="entry name" value="Mur_ligase_C"/>
    <property type="match status" value="1"/>
</dbReference>
<accession>A0ABS2GE81</accession>
<dbReference type="SUPFAM" id="SSF53623">
    <property type="entry name" value="MurD-like peptide ligases, catalytic domain"/>
    <property type="match status" value="1"/>
</dbReference>
<evidence type="ECO:0000256" key="4">
    <source>
        <dbReference type="ARBA" id="ARBA00010416"/>
    </source>
</evidence>
<evidence type="ECO:0000256" key="10">
    <source>
        <dbReference type="ARBA" id="ARBA00022840"/>
    </source>
</evidence>
<keyword evidence="11 17" id="KW-0133">Cell shape</keyword>
<protein>
    <recommendedName>
        <fullName evidence="6 17">UDP-N-acetylmuramoylalanine--D-glutamate ligase</fullName>
        <ecNumber evidence="5 17">6.3.2.9</ecNumber>
    </recommendedName>
    <alternativeName>
        <fullName evidence="15 17">D-glutamic acid-adding enzyme</fullName>
    </alternativeName>
    <alternativeName>
        <fullName evidence="14 17">UDP-N-acetylmuramoyl-L-alanyl-D-glutamate synthetase</fullName>
    </alternativeName>
</protein>